<dbReference type="EMBL" id="JAODYH010000008">
    <property type="protein sequence ID" value="MCT9812437.1"/>
    <property type="molecule type" value="Genomic_DNA"/>
</dbReference>
<keyword evidence="3" id="KW-1185">Reference proteome</keyword>
<evidence type="ECO:0000313" key="2">
    <source>
        <dbReference type="EMBL" id="MCT9812437.1"/>
    </source>
</evidence>
<dbReference type="SUPFAM" id="SSF56300">
    <property type="entry name" value="Metallo-dependent phosphatases"/>
    <property type="match status" value="1"/>
</dbReference>
<protein>
    <submittedName>
        <fullName evidence="2">Metallophosphoesterase</fullName>
    </submittedName>
</protein>
<sequence>MSLIKRFERNNCGRDLIVGDVHGYFGRLQVAIDEVGFDPGRDRLFSVGDLVDRGPECDLALEWLAKPWFHAVRGNHEDMAIRWPNGNMDARNYVANGGGWNVSNPPELSREFAEAFAALPIAMELETERGLVGIVHADCPFSSWEQFVEVLETEQLSGALKKAVFEAAMWSRERISGHASLDDVAGVRAVVVGHTPVQRATSLGNVHYIDTGGWFPAHRPEGRFTLLDASTLRGATVSRLWEGA</sequence>
<organism evidence="2 3">
    <name type="scientific">Acidovorax bellezanensis</name>
    <dbReference type="NCBI Taxonomy" id="2976702"/>
    <lineage>
        <taxon>Bacteria</taxon>
        <taxon>Pseudomonadati</taxon>
        <taxon>Pseudomonadota</taxon>
        <taxon>Betaproteobacteria</taxon>
        <taxon>Burkholderiales</taxon>
        <taxon>Comamonadaceae</taxon>
        <taxon>Acidovorax</taxon>
    </lineage>
</organism>
<feature type="domain" description="Serine/threonine specific protein phosphatases" evidence="1">
    <location>
        <begin position="72"/>
        <end position="77"/>
    </location>
</feature>
<evidence type="ECO:0000259" key="1">
    <source>
        <dbReference type="PROSITE" id="PS00125"/>
    </source>
</evidence>
<evidence type="ECO:0000313" key="3">
    <source>
        <dbReference type="Proteomes" id="UP001525968"/>
    </source>
</evidence>
<proteinExistence type="predicted"/>
<dbReference type="InterPro" id="IPR006186">
    <property type="entry name" value="Ser/Thr-sp_prot-phosphatase"/>
</dbReference>
<dbReference type="InterPro" id="IPR004843">
    <property type="entry name" value="Calcineurin-like_PHP"/>
</dbReference>
<dbReference type="InterPro" id="IPR029052">
    <property type="entry name" value="Metallo-depent_PP-like"/>
</dbReference>
<name>A0ABT2PT86_9BURK</name>
<dbReference type="PROSITE" id="PS00125">
    <property type="entry name" value="SER_THR_PHOSPHATASE"/>
    <property type="match status" value="1"/>
</dbReference>
<reference evidence="2 3" key="1">
    <citation type="submission" date="2022-09" db="EMBL/GenBank/DDBJ databases">
        <title>Draft genome of isolate Be4.</title>
        <authorList>
            <person name="Sanchez-Castro I."/>
            <person name="Martinez-Rodriguez P."/>
            <person name="Descostes M."/>
            <person name="Merroun M."/>
        </authorList>
    </citation>
    <scope>NUCLEOTIDE SEQUENCE [LARGE SCALE GENOMIC DNA]</scope>
    <source>
        <strain evidence="2 3">Be4</strain>
    </source>
</reference>
<dbReference type="InterPro" id="IPR050126">
    <property type="entry name" value="Ap4A_hydrolase"/>
</dbReference>
<dbReference type="PANTHER" id="PTHR42850:SF10">
    <property type="entry name" value="SERINE_THREONINE-PROTEIN PHOSPHATASE 1"/>
    <property type="match status" value="1"/>
</dbReference>
<gene>
    <name evidence="2" type="ORF">N0K08_17475</name>
</gene>
<dbReference type="RefSeq" id="WP_261501684.1">
    <property type="nucleotide sequence ID" value="NZ_JAODYH010000008.1"/>
</dbReference>
<dbReference type="PANTHER" id="PTHR42850">
    <property type="entry name" value="METALLOPHOSPHOESTERASE"/>
    <property type="match status" value="1"/>
</dbReference>
<dbReference type="Gene3D" id="3.60.21.10">
    <property type="match status" value="1"/>
</dbReference>
<accession>A0ABT2PT86</accession>
<comment type="caution">
    <text evidence="2">The sequence shown here is derived from an EMBL/GenBank/DDBJ whole genome shotgun (WGS) entry which is preliminary data.</text>
</comment>
<dbReference type="Proteomes" id="UP001525968">
    <property type="component" value="Unassembled WGS sequence"/>
</dbReference>
<dbReference type="Pfam" id="PF00149">
    <property type="entry name" value="Metallophos"/>
    <property type="match status" value="1"/>
</dbReference>